<dbReference type="InterPro" id="IPR009339">
    <property type="entry name" value="DUF998"/>
</dbReference>
<keyword evidence="3" id="KW-1185">Reference proteome</keyword>
<dbReference type="Proteomes" id="UP001597478">
    <property type="component" value="Unassembled WGS sequence"/>
</dbReference>
<comment type="caution">
    <text evidence="2">The sequence shown here is derived from an EMBL/GenBank/DDBJ whole genome shotgun (WGS) entry which is preliminary data.</text>
</comment>
<proteinExistence type="predicted"/>
<accession>A0ABW5W2D0</accession>
<dbReference type="EMBL" id="JBHUOF010000001">
    <property type="protein sequence ID" value="MFD2798099.1"/>
    <property type="molecule type" value="Genomic_DNA"/>
</dbReference>
<dbReference type="Pfam" id="PF06197">
    <property type="entry name" value="DUF998"/>
    <property type="match status" value="1"/>
</dbReference>
<feature type="transmembrane region" description="Helical" evidence="1">
    <location>
        <begin position="61"/>
        <end position="82"/>
    </location>
</feature>
<protein>
    <submittedName>
        <fullName evidence="2">DUF998 domain-containing protein</fullName>
    </submittedName>
</protein>
<feature type="transmembrane region" description="Helical" evidence="1">
    <location>
        <begin position="200"/>
        <end position="220"/>
    </location>
</feature>
<feature type="transmembrane region" description="Helical" evidence="1">
    <location>
        <begin position="21"/>
        <end position="41"/>
    </location>
</feature>
<keyword evidence="1" id="KW-0812">Transmembrane</keyword>
<reference evidence="3" key="1">
    <citation type="journal article" date="2019" name="Int. J. Syst. Evol. Microbiol.">
        <title>The Global Catalogue of Microorganisms (GCM) 10K type strain sequencing project: providing services to taxonomists for standard genome sequencing and annotation.</title>
        <authorList>
            <consortium name="The Broad Institute Genomics Platform"/>
            <consortium name="The Broad Institute Genome Sequencing Center for Infectious Disease"/>
            <person name="Wu L."/>
            <person name="Ma J."/>
        </authorList>
    </citation>
    <scope>NUCLEOTIDE SEQUENCE [LARGE SCALE GENOMIC DNA]</scope>
    <source>
        <strain evidence="3">IBRC-M 10906</strain>
    </source>
</reference>
<sequence length="246" mass="25437">MNSLGSKAHTTAAARTRTWTIAAGASLGWAFFTLVILHVVSSFDPLADPLSRYAFSDQGSGMLEAGLLSVAVGVIAVRGALVASGLAFTRTASVLVYATAGGLVSAALFPATFTPEIDPVSGRIHQYGSLIAFLSLPAIAFALLDSLREVPALAGTRIVVVRLLQVGVVTLGLFGVSYIADALAFTPVFAAVETLLPVGFTQRIVFAVDFALLVTLLVAATRCARATESPDAFGSVGDPQRGMHKG</sequence>
<evidence type="ECO:0000313" key="3">
    <source>
        <dbReference type="Proteomes" id="UP001597478"/>
    </source>
</evidence>
<evidence type="ECO:0000313" key="2">
    <source>
        <dbReference type="EMBL" id="MFD2798099.1"/>
    </source>
</evidence>
<keyword evidence="1" id="KW-1133">Transmembrane helix</keyword>
<keyword evidence="1" id="KW-0472">Membrane</keyword>
<organism evidence="2 3">
    <name type="scientific">Prauserella oleivorans</name>
    <dbReference type="NCBI Taxonomy" id="1478153"/>
    <lineage>
        <taxon>Bacteria</taxon>
        <taxon>Bacillati</taxon>
        <taxon>Actinomycetota</taxon>
        <taxon>Actinomycetes</taxon>
        <taxon>Pseudonocardiales</taxon>
        <taxon>Pseudonocardiaceae</taxon>
        <taxon>Prauserella</taxon>
    </lineage>
</organism>
<evidence type="ECO:0000256" key="1">
    <source>
        <dbReference type="SAM" id="Phobius"/>
    </source>
</evidence>
<gene>
    <name evidence="2" type="ORF">ACFS2C_01670</name>
</gene>
<feature type="transmembrane region" description="Helical" evidence="1">
    <location>
        <begin position="94"/>
        <end position="113"/>
    </location>
</feature>
<feature type="transmembrane region" description="Helical" evidence="1">
    <location>
        <begin position="159"/>
        <end position="180"/>
    </location>
</feature>
<name>A0ABW5W2D0_9PSEU</name>
<dbReference type="RefSeq" id="WP_377387763.1">
    <property type="nucleotide sequence ID" value="NZ_JBHSAN010000008.1"/>
</dbReference>
<feature type="transmembrane region" description="Helical" evidence="1">
    <location>
        <begin position="125"/>
        <end position="147"/>
    </location>
</feature>